<protein>
    <recommendedName>
        <fullName evidence="3">Lipocalin-like domain-containing protein</fullName>
    </recommendedName>
</protein>
<comment type="caution">
    <text evidence="1">The sequence shown here is derived from an EMBL/GenBank/DDBJ whole genome shotgun (WGS) entry which is preliminary data.</text>
</comment>
<organism evidence="1 2">
    <name type="scientific">Halomonas cibimaris</name>
    <dbReference type="NCBI Taxonomy" id="657012"/>
    <lineage>
        <taxon>Bacteria</taxon>
        <taxon>Pseudomonadati</taxon>
        <taxon>Pseudomonadota</taxon>
        <taxon>Gammaproteobacteria</taxon>
        <taxon>Oceanospirillales</taxon>
        <taxon>Halomonadaceae</taxon>
        <taxon>Halomonas</taxon>
    </lineage>
</organism>
<gene>
    <name evidence="1" type="ORF">GCM10022228_11490</name>
</gene>
<reference evidence="2" key="1">
    <citation type="journal article" date="2019" name="Int. J. Syst. Evol. Microbiol.">
        <title>The Global Catalogue of Microorganisms (GCM) 10K type strain sequencing project: providing services to taxonomists for standard genome sequencing and annotation.</title>
        <authorList>
            <consortium name="The Broad Institute Genomics Platform"/>
            <consortium name="The Broad Institute Genome Sequencing Center for Infectious Disease"/>
            <person name="Wu L."/>
            <person name="Ma J."/>
        </authorList>
    </citation>
    <scope>NUCLEOTIDE SEQUENCE [LARGE SCALE GENOMIC DNA]</scope>
    <source>
        <strain evidence="2">JCM 16914</strain>
    </source>
</reference>
<keyword evidence="2" id="KW-1185">Reference proteome</keyword>
<dbReference type="Proteomes" id="UP001500133">
    <property type="component" value="Unassembled WGS sequence"/>
</dbReference>
<accession>A0ABP7LJ07</accession>
<evidence type="ECO:0000313" key="2">
    <source>
        <dbReference type="Proteomes" id="UP001500133"/>
    </source>
</evidence>
<evidence type="ECO:0000313" key="1">
    <source>
        <dbReference type="EMBL" id="GAA3902868.1"/>
    </source>
</evidence>
<sequence>MSNLTGYWRITWMEEWDQDFVDLIQSGHFQFDEDGLGFFMFGAVEGQLDYRLSDDGRRVDFSWSGNDDGNIKSGRGWFELTASGTAKGRFFIHCGDESAVELEFQK</sequence>
<dbReference type="RefSeq" id="WP_344703245.1">
    <property type="nucleotide sequence ID" value="NZ_BAAAZT010000054.1"/>
</dbReference>
<dbReference type="EMBL" id="BAAAZT010000054">
    <property type="protein sequence ID" value="GAA3902868.1"/>
    <property type="molecule type" value="Genomic_DNA"/>
</dbReference>
<proteinExistence type="predicted"/>
<evidence type="ECO:0008006" key="3">
    <source>
        <dbReference type="Google" id="ProtNLM"/>
    </source>
</evidence>
<name>A0ABP7LJ07_9GAMM</name>